<dbReference type="InterPro" id="IPR036116">
    <property type="entry name" value="FN3_sf"/>
</dbReference>
<dbReference type="AlphaFoldDB" id="A0A0E9TZD5"/>
<feature type="chain" id="PRO_5002433100" description="Fibronectin type-III domain-containing protein" evidence="1">
    <location>
        <begin position="35"/>
        <end position="72"/>
    </location>
</feature>
<reference evidence="3" key="2">
    <citation type="journal article" date="2015" name="Fish Shellfish Immunol.">
        <title>Early steps in the European eel (Anguilla anguilla)-Vibrio vulnificus interaction in the gills: Role of the RtxA13 toxin.</title>
        <authorList>
            <person name="Callol A."/>
            <person name="Pajuelo D."/>
            <person name="Ebbesson L."/>
            <person name="Teles M."/>
            <person name="MacKenzie S."/>
            <person name="Amaro C."/>
        </authorList>
    </citation>
    <scope>NUCLEOTIDE SEQUENCE</scope>
</reference>
<feature type="domain" description="Fibronectin type-III" evidence="2">
    <location>
        <begin position="21"/>
        <end position="71"/>
    </location>
</feature>
<organism evidence="3">
    <name type="scientific">Anguilla anguilla</name>
    <name type="common">European freshwater eel</name>
    <name type="synonym">Muraena anguilla</name>
    <dbReference type="NCBI Taxonomy" id="7936"/>
    <lineage>
        <taxon>Eukaryota</taxon>
        <taxon>Metazoa</taxon>
        <taxon>Chordata</taxon>
        <taxon>Craniata</taxon>
        <taxon>Vertebrata</taxon>
        <taxon>Euteleostomi</taxon>
        <taxon>Actinopterygii</taxon>
        <taxon>Neopterygii</taxon>
        <taxon>Teleostei</taxon>
        <taxon>Anguilliformes</taxon>
        <taxon>Anguillidae</taxon>
        <taxon>Anguilla</taxon>
    </lineage>
</organism>
<dbReference type="SUPFAM" id="SSF49265">
    <property type="entry name" value="Fibronectin type III"/>
    <property type="match status" value="1"/>
</dbReference>
<dbReference type="EMBL" id="GBXM01050474">
    <property type="protein sequence ID" value="JAH58103.1"/>
    <property type="molecule type" value="Transcribed_RNA"/>
</dbReference>
<evidence type="ECO:0000313" key="3">
    <source>
        <dbReference type="EMBL" id="JAH58103.1"/>
    </source>
</evidence>
<dbReference type="InterPro" id="IPR003961">
    <property type="entry name" value="FN3_dom"/>
</dbReference>
<feature type="signal peptide" evidence="1">
    <location>
        <begin position="1"/>
        <end position="34"/>
    </location>
</feature>
<name>A0A0E9TZD5_ANGAN</name>
<dbReference type="Gene3D" id="2.60.40.10">
    <property type="entry name" value="Immunoglobulins"/>
    <property type="match status" value="1"/>
</dbReference>
<dbReference type="InterPro" id="IPR013783">
    <property type="entry name" value="Ig-like_fold"/>
</dbReference>
<accession>A0A0E9TZD5</accession>
<proteinExistence type="predicted"/>
<protein>
    <recommendedName>
        <fullName evidence="2">Fibronectin type-III domain-containing protein</fullName>
    </recommendedName>
</protein>
<evidence type="ECO:0000256" key="1">
    <source>
        <dbReference type="SAM" id="SignalP"/>
    </source>
</evidence>
<sequence>MDAKGTGKGYCALKIMNYVLIAIFFLQCCCQVLAALPTPVNITVESVNFEHSLRWDPGLERPPGTTYRVRYR</sequence>
<reference evidence="3" key="1">
    <citation type="submission" date="2014-11" db="EMBL/GenBank/DDBJ databases">
        <authorList>
            <person name="Amaro Gonzalez C."/>
        </authorList>
    </citation>
    <scope>NUCLEOTIDE SEQUENCE</scope>
</reference>
<keyword evidence="1" id="KW-0732">Signal</keyword>
<dbReference type="Pfam" id="PF01108">
    <property type="entry name" value="Tissue_fac"/>
    <property type="match status" value="1"/>
</dbReference>
<evidence type="ECO:0000259" key="2">
    <source>
        <dbReference type="Pfam" id="PF01108"/>
    </source>
</evidence>